<dbReference type="InterPro" id="IPR015063">
    <property type="entry name" value="USP8_dimer"/>
</dbReference>
<gene>
    <name evidence="11" type="ORF">INT46_009034</name>
</gene>
<protein>
    <recommendedName>
        <fullName evidence="10">MPN domain-containing protein</fullName>
    </recommendedName>
</protein>
<dbReference type="Proteomes" id="UP000650833">
    <property type="component" value="Unassembled WGS sequence"/>
</dbReference>
<dbReference type="Pfam" id="PF01398">
    <property type="entry name" value="JAB"/>
    <property type="match status" value="1"/>
</dbReference>
<organism evidence="11 12">
    <name type="scientific">Mucor plumbeus</name>
    <dbReference type="NCBI Taxonomy" id="97098"/>
    <lineage>
        <taxon>Eukaryota</taxon>
        <taxon>Fungi</taxon>
        <taxon>Fungi incertae sedis</taxon>
        <taxon>Mucoromycota</taxon>
        <taxon>Mucoromycotina</taxon>
        <taxon>Mucoromycetes</taxon>
        <taxon>Mucorales</taxon>
        <taxon>Mucorineae</taxon>
        <taxon>Mucoraceae</taxon>
        <taxon>Mucor</taxon>
    </lineage>
</organism>
<reference evidence="11" key="1">
    <citation type="submission" date="2020-12" db="EMBL/GenBank/DDBJ databases">
        <title>Metabolic potential, ecology and presence of endohyphal bacteria is reflected in genomic diversity of Mucoromycotina.</title>
        <authorList>
            <person name="Muszewska A."/>
            <person name="Okrasinska A."/>
            <person name="Steczkiewicz K."/>
            <person name="Drgas O."/>
            <person name="Orlowska M."/>
            <person name="Perlinska-Lenart U."/>
            <person name="Aleksandrzak-Piekarczyk T."/>
            <person name="Szatraj K."/>
            <person name="Zielenkiewicz U."/>
            <person name="Pilsyk S."/>
            <person name="Malc E."/>
            <person name="Mieczkowski P."/>
            <person name="Kruszewska J.S."/>
            <person name="Biernat P."/>
            <person name="Pawlowska J."/>
        </authorList>
    </citation>
    <scope>NUCLEOTIDE SEQUENCE</scope>
    <source>
        <strain evidence="11">CBS 226.32</strain>
    </source>
</reference>
<dbReference type="Gene3D" id="3.40.140.10">
    <property type="entry name" value="Cytidine Deaminase, domain 2"/>
    <property type="match status" value="1"/>
</dbReference>
<dbReference type="GO" id="GO:0140492">
    <property type="term" value="F:metal-dependent deubiquitinase activity"/>
    <property type="evidence" value="ECO:0007669"/>
    <property type="project" value="InterPro"/>
</dbReference>
<evidence type="ECO:0000313" key="11">
    <source>
        <dbReference type="EMBL" id="KAG2191110.1"/>
    </source>
</evidence>
<keyword evidence="12" id="KW-1185">Reference proteome</keyword>
<dbReference type="GO" id="GO:0046872">
    <property type="term" value="F:metal ion binding"/>
    <property type="evidence" value="ECO:0007669"/>
    <property type="project" value="UniProtKB-KW"/>
</dbReference>
<dbReference type="InterPro" id="IPR000555">
    <property type="entry name" value="JAMM/MPN+_dom"/>
</dbReference>
<evidence type="ECO:0000256" key="7">
    <source>
        <dbReference type="ARBA" id="ARBA00022833"/>
    </source>
</evidence>
<dbReference type="Pfam" id="PF08969">
    <property type="entry name" value="USP8_dimer"/>
    <property type="match status" value="1"/>
</dbReference>
<comment type="cofactor">
    <cofactor evidence="1">
        <name>Zn(2+)</name>
        <dbReference type="ChEBI" id="CHEBI:29105"/>
    </cofactor>
</comment>
<dbReference type="PANTHER" id="PTHR12947:SF13">
    <property type="entry name" value="FI19924P1"/>
    <property type="match status" value="1"/>
</dbReference>
<dbReference type="SMART" id="SM00232">
    <property type="entry name" value="JAB_MPN"/>
    <property type="match status" value="1"/>
</dbReference>
<keyword evidence="4" id="KW-0479">Metal-binding</keyword>
<dbReference type="GO" id="GO:0016020">
    <property type="term" value="C:membrane"/>
    <property type="evidence" value="ECO:0007669"/>
    <property type="project" value="TreeGrafter"/>
</dbReference>
<evidence type="ECO:0000256" key="8">
    <source>
        <dbReference type="ARBA" id="ARBA00023049"/>
    </source>
</evidence>
<dbReference type="InterPro" id="IPR044098">
    <property type="entry name" value="STAMBP/STALP-like_MPN"/>
</dbReference>
<dbReference type="GO" id="GO:0070536">
    <property type="term" value="P:protein K63-linked deubiquitination"/>
    <property type="evidence" value="ECO:0007669"/>
    <property type="project" value="InterPro"/>
</dbReference>
<keyword evidence="3" id="KW-0645">Protease</keyword>
<evidence type="ECO:0000256" key="3">
    <source>
        <dbReference type="ARBA" id="ARBA00022670"/>
    </source>
</evidence>
<keyword evidence="7" id="KW-0862">Zinc</keyword>
<accession>A0A8H7QFD8</accession>
<dbReference type="InterPro" id="IPR037518">
    <property type="entry name" value="MPN"/>
</dbReference>
<dbReference type="EMBL" id="JAEPRC010000864">
    <property type="protein sequence ID" value="KAG2191110.1"/>
    <property type="molecule type" value="Genomic_DNA"/>
</dbReference>
<keyword evidence="8" id="KW-0482">Metalloprotease</keyword>
<evidence type="ECO:0000259" key="10">
    <source>
        <dbReference type="PROSITE" id="PS50249"/>
    </source>
</evidence>
<evidence type="ECO:0000256" key="2">
    <source>
        <dbReference type="ARBA" id="ARBA00010981"/>
    </source>
</evidence>
<feature type="domain" description="MPN" evidence="10">
    <location>
        <begin position="266"/>
        <end position="396"/>
    </location>
</feature>
<dbReference type="GO" id="GO:0006508">
    <property type="term" value="P:proteolysis"/>
    <property type="evidence" value="ECO:0007669"/>
    <property type="project" value="UniProtKB-KW"/>
</dbReference>
<dbReference type="FunFam" id="3.40.140.10:FF:000033">
    <property type="entry name" value="AMSH-like protease sst2"/>
    <property type="match status" value="1"/>
</dbReference>
<dbReference type="Gene3D" id="1.20.58.80">
    <property type="entry name" value="Phosphotransferase system, lactose/cellobiose-type IIA subunit"/>
    <property type="match status" value="1"/>
</dbReference>
<evidence type="ECO:0000313" key="12">
    <source>
        <dbReference type="Proteomes" id="UP000650833"/>
    </source>
</evidence>
<sequence>MIKPRSPTELGNQAVISVDSNIPIRLYFRSADLLLKQARVYKDENDLEHAYVLYMKYTNLGISELPKHPSYKNIENKKNLKILNKNCMEALEALETMKPALEKAYNSYLKKINDARKAEQEASIAQQTTQWQSQQQKRPVDTSDVSDDWNLQDALRGVVGVGYKEGSKTSLTGYQKTDYPSLSLQNQSDGFTYHAQQQQNDTQNYIQFPPYLPPKPSNQPALPPKIPIINNKGPELPPKIKLEDKEIHRTGPTTDASTERGEPLRKMLLPEGIQSKFLSIAQPNTIKKIETCGILAGTLKNNILKITTLIVPKQTGTSDTCTTENEEDVFDIQDKHDLLTFGWIHTHPTQSCFLSSVDLHTHCSYQLMLPEAIAIVCAPSQRPNFGIFRLTDPPGLDVISNCKKTPAFHPHPDLPIYTGAEEGGHVRTADYEFKVLDLRDKK</sequence>
<evidence type="ECO:0000256" key="4">
    <source>
        <dbReference type="ARBA" id="ARBA00022723"/>
    </source>
</evidence>
<feature type="compositionally biased region" description="Low complexity" evidence="9">
    <location>
        <begin position="126"/>
        <end position="136"/>
    </location>
</feature>
<dbReference type="PROSITE" id="PS50249">
    <property type="entry name" value="MPN"/>
    <property type="match status" value="1"/>
</dbReference>
<evidence type="ECO:0000256" key="6">
    <source>
        <dbReference type="ARBA" id="ARBA00022801"/>
    </source>
</evidence>
<evidence type="ECO:0000256" key="9">
    <source>
        <dbReference type="SAM" id="MobiDB-lite"/>
    </source>
</evidence>
<dbReference type="PANTHER" id="PTHR12947">
    <property type="entry name" value="AMSH-LIKE PROTEASE"/>
    <property type="match status" value="1"/>
</dbReference>
<dbReference type="CDD" id="cd08066">
    <property type="entry name" value="MPN_AMSH_like"/>
    <property type="match status" value="1"/>
</dbReference>
<dbReference type="OrthoDB" id="3640at2759"/>
<evidence type="ECO:0000256" key="5">
    <source>
        <dbReference type="ARBA" id="ARBA00022786"/>
    </source>
</evidence>
<keyword evidence="6" id="KW-0378">Hydrolase</keyword>
<proteinExistence type="inferred from homology"/>
<dbReference type="AlphaFoldDB" id="A0A8H7QFD8"/>
<evidence type="ECO:0000256" key="1">
    <source>
        <dbReference type="ARBA" id="ARBA00001947"/>
    </source>
</evidence>
<keyword evidence="5" id="KW-0833">Ubl conjugation pathway</keyword>
<feature type="region of interest" description="Disordered" evidence="9">
    <location>
        <begin position="120"/>
        <end position="147"/>
    </location>
</feature>
<comment type="caution">
    <text evidence="11">The sequence shown here is derived from an EMBL/GenBank/DDBJ whole genome shotgun (WGS) entry which is preliminary data.</text>
</comment>
<dbReference type="GO" id="GO:0005768">
    <property type="term" value="C:endosome"/>
    <property type="evidence" value="ECO:0007669"/>
    <property type="project" value="TreeGrafter"/>
</dbReference>
<comment type="similarity">
    <text evidence="2">Belongs to the peptidase M67C family.</text>
</comment>
<dbReference type="SUPFAM" id="SSF102712">
    <property type="entry name" value="JAB1/MPN domain"/>
    <property type="match status" value="1"/>
</dbReference>
<dbReference type="GO" id="GO:0061578">
    <property type="term" value="F:K63-linked deubiquitinase activity"/>
    <property type="evidence" value="ECO:0007669"/>
    <property type="project" value="InterPro"/>
</dbReference>
<name>A0A8H7QFD8_9FUNG</name>
<dbReference type="SUPFAM" id="SSF140856">
    <property type="entry name" value="USP8 N-terminal domain-like"/>
    <property type="match status" value="1"/>
</dbReference>